<reference evidence="2 3" key="1">
    <citation type="submission" date="2023-02" db="EMBL/GenBank/DDBJ databases">
        <title>LHISI_Scaffold_Assembly.</title>
        <authorList>
            <person name="Stuart O.P."/>
            <person name="Cleave R."/>
            <person name="Magrath M.J.L."/>
            <person name="Mikheyev A.S."/>
        </authorList>
    </citation>
    <scope>NUCLEOTIDE SEQUENCE [LARGE SCALE GENOMIC DNA]</scope>
    <source>
        <strain evidence="2">Daus_M_001</strain>
        <tissue evidence="2">Leg muscle</tissue>
    </source>
</reference>
<dbReference type="EMBL" id="JARBHB010000006">
    <property type="protein sequence ID" value="KAJ8881159.1"/>
    <property type="molecule type" value="Genomic_DNA"/>
</dbReference>
<name>A0ABQ9HA60_9NEOP</name>
<protein>
    <submittedName>
        <fullName evidence="2">Uncharacterized protein</fullName>
    </submittedName>
</protein>
<feature type="region of interest" description="Disordered" evidence="1">
    <location>
        <begin position="1"/>
        <end position="38"/>
    </location>
</feature>
<evidence type="ECO:0000313" key="2">
    <source>
        <dbReference type="EMBL" id="KAJ8881159.1"/>
    </source>
</evidence>
<sequence length="316" mass="34368">MKGRGKREIPEKSRRPTALSGTIPTCENTVTRPGNEPGSPCWEASVLISQPPWPLRSGYVVVRLLASDQSEPGSIPGRVAPRFSRVGIVPDNAAGRRFLTGISRFPRAQESPHAYGLLASFSGRVTHSFSPNDRRDHHKDSVGWFARPQTKDEVDCLFAFCACIFFVTVGSAVGERLDCSPPTKANRVQSPAGLLPDFRKWKLCRTMPLVGGFSWGSSVYPPFHSGAAPFSPRFTLIGSQDFVVKSGMDCHIFCEIVVCANTRISITGTAESVGYRHGIIKNGANGQQHVGNMFANQRVVTYLLVGTPCSQGVFSI</sequence>
<keyword evidence="3" id="KW-1185">Reference proteome</keyword>
<dbReference type="Proteomes" id="UP001159363">
    <property type="component" value="Chromosome 5"/>
</dbReference>
<organism evidence="2 3">
    <name type="scientific">Dryococelus australis</name>
    <dbReference type="NCBI Taxonomy" id="614101"/>
    <lineage>
        <taxon>Eukaryota</taxon>
        <taxon>Metazoa</taxon>
        <taxon>Ecdysozoa</taxon>
        <taxon>Arthropoda</taxon>
        <taxon>Hexapoda</taxon>
        <taxon>Insecta</taxon>
        <taxon>Pterygota</taxon>
        <taxon>Neoptera</taxon>
        <taxon>Polyneoptera</taxon>
        <taxon>Phasmatodea</taxon>
        <taxon>Verophasmatodea</taxon>
        <taxon>Anareolatae</taxon>
        <taxon>Phasmatidae</taxon>
        <taxon>Eurycanthinae</taxon>
        <taxon>Dryococelus</taxon>
    </lineage>
</organism>
<comment type="caution">
    <text evidence="2">The sequence shown here is derived from an EMBL/GenBank/DDBJ whole genome shotgun (WGS) entry which is preliminary data.</text>
</comment>
<evidence type="ECO:0000256" key="1">
    <source>
        <dbReference type="SAM" id="MobiDB-lite"/>
    </source>
</evidence>
<feature type="compositionally biased region" description="Basic and acidic residues" evidence="1">
    <location>
        <begin position="1"/>
        <end position="14"/>
    </location>
</feature>
<gene>
    <name evidence="2" type="ORF">PR048_017632</name>
</gene>
<accession>A0ABQ9HA60</accession>
<proteinExistence type="predicted"/>
<feature type="compositionally biased region" description="Polar residues" evidence="1">
    <location>
        <begin position="19"/>
        <end position="32"/>
    </location>
</feature>
<evidence type="ECO:0000313" key="3">
    <source>
        <dbReference type="Proteomes" id="UP001159363"/>
    </source>
</evidence>